<reference evidence="3 4" key="1">
    <citation type="submission" date="2023-08" db="EMBL/GenBank/DDBJ databases">
        <title>Implementing the SeqCode for naming new Mesorhizobium species isolated from Vachellia karroo root nodules.</title>
        <authorList>
            <person name="Van Lill M."/>
        </authorList>
    </citation>
    <scope>NUCLEOTIDE SEQUENCE [LARGE SCALE GENOMIC DNA]</scope>
    <source>
        <strain evidence="3 4">VK4B</strain>
    </source>
</reference>
<evidence type="ECO:0000313" key="4">
    <source>
        <dbReference type="Proteomes" id="UP001276564"/>
    </source>
</evidence>
<dbReference type="PANTHER" id="PTHR46401:SF2">
    <property type="entry name" value="GLYCOSYLTRANSFERASE WBBK-RELATED"/>
    <property type="match status" value="1"/>
</dbReference>
<accession>A0ABU5AN19</accession>
<dbReference type="PANTHER" id="PTHR46401">
    <property type="entry name" value="GLYCOSYLTRANSFERASE WBBK-RELATED"/>
    <property type="match status" value="1"/>
</dbReference>
<protein>
    <submittedName>
        <fullName evidence="3">Glycosyltransferase family 1 protein</fullName>
    </submittedName>
</protein>
<sequence>MAMVTRRPRGSTLKASKGADMARRWTINGRFLSQPTTGVQRYAREVVRSLDALIAEQGPLARGLKVELHCPPGSEEFPLAAIGRREIGGKSGHVWEQTQLPSSLGGGGLLSLCNTGPLLCRKHIVCIHDANVWNAPQSYSLAFRGLYRALLPCLGRTAWRISTVSDYSLRELTGHGVVPAQRAFVAPNGHEHALRWKPAHSAGTRLAASRETVVMIGSAAPHKNVGLVLDMAERLAAAGLRTAIVGMSDSRVFRSGSTGAKGQNVHWLGRISDGELAALLGDSLCLAFPSLTEGFGLPALEAMAIGCPVVVSDRASLPEVCGNAALFAPPDDPEAWFDRFMRLRASESLRLQMTGKGRARASAYSWRATALHYLEAMAIADGIDTAAKIVRVRELT</sequence>
<dbReference type="SUPFAM" id="SSF53756">
    <property type="entry name" value="UDP-Glycosyltransferase/glycogen phosphorylase"/>
    <property type="match status" value="1"/>
</dbReference>
<proteinExistence type="predicted"/>
<evidence type="ECO:0000313" key="3">
    <source>
        <dbReference type="EMBL" id="MDX8538705.1"/>
    </source>
</evidence>
<organism evidence="3 4">
    <name type="scientific">Mesorhizobium abyssinicae</name>
    <dbReference type="NCBI Taxonomy" id="1209958"/>
    <lineage>
        <taxon>Bacteria</taxon>
        <taxon>Pseudomonadati</taxon>
        <taxon>Pseudomonadota</taxon>
        <taxon>Alphaproteobacteria</taxon>
        <taxon>Hyphomicrobiales</taxon>
        <taxon>Phyllobacteriaceae</taxon>
        <taxon>Mesorhizobium</taxon>
    </lineage>
</organism>
<gene>
    <name evidence="3" type="ORF">RFM23_13875</name>
</gene>
<comment type="caution">
    <text evidence="3">The sequence shown here is derived from an EMBL/GenBank/DDBJ whole genome shotgun (WGS) entry which is preliminary data.</text>
</comment>
<keyword evidence="4" id="KW-1185">Reference proteome</keyword>
<feature type="domain" description="Glycosyl transferase family 1" evidence="2">
    <location>
        <begin position="205"/>
        <end position="359"/>
    </location>
</feature>
<dbReference type="EMBL" id="JAVIIP010000006">
    <property type="protein sequence ID" value="MDX8538705.1"/>
    <property type="molecule type" value="Genomic_DNA"/>
</dbReference>
<dbReference type="Pfam" id="PF00534">
    <property type="entry name" value="Glycos_transf_1"/>
    <property type="match status" value="1"/>
</dbReference>
<evidence type="ECO:0000259" key="2">
    <source>
        <dbReference type="Pfam" id="PF00534"/>
    </source>
</evidence>
<dbReference type="RefSeq" id="WP_320320595.1">
    <property type="nucleotide sequence ID" value="NZ_JAVIIP010000006.1"/>
</dbReference>
<dbReference type="Gene3D" id="3.40.50.2000">
    <property type="entry name" value="Glycogen Phosphorylase B"/>
    <property type="match status" value="2"/>
</dbReference>
<keyword evidence="1" id="KW-0808">Transferase</keyword>
<dbReference type="Proteomes" id="UP001276564">
    <property type="component" value="Unassembled WGS sequence"/>
</dbReference>
<evidence type="ECO:0000256" key="1">
    <source>
        <dbReference type="ARBA" id="ARBA00022679"/>
    </source>
</evidence>
<name>A0ABU5AN19_9HYPH</name>
<dbReference type="InterPro" id="IPR001296">
    <property type="entry name" value="Glyco_trans_1"/>
</dbReference>
<dbReference type="CDD" id="cd03809">
    <property type="entry name" value="GT4_MtfB-like"/>
    <property type="match status" value="1"/>
</dbReference>